<feature type="region of interest" description="Disordered" evidence="1">
    <location>
        <begin position="119"/>
        <end position="169"/>
    </location>
</feature>
<dbReference type="AlphaFoldDB" id="A0A834DRZ3"/>
<organism evidence="3 4">
    <name type="scientific">Phyllostomus discolor</name>
    <name type="common">pale spear-nosed bat</name>
    <dbReference type="NCBI Taxonomy" id="89673"/>
    <lineage>
        <taxon>Eukaryota</taxon>
        <taxon>Metazoa</taxon>
        <taxon>Chordata</taxon>
        <taxon>Craniata</taxon>
        <taxon>Vertebrata</taxon>
        <taxon>Euteleostomi</taxon>
        <taxon>Mammalia</taxon>
        <taxon>Eutheria</taxon>
        <taxon>Laurasiatheria</taxon>
        <taxon>Chiroptera</taxon>
        <taxon>Yangochiroptera</taxon>
        <taxon>Phyllostomidae</taxon>
        <taxon>Phyllostominae</taxon>
        <taxon>Phyllostomus</taxon>
    </lineage>
</organism>
<feature type="compositionally biased region" description="Low complexity" evidence="1">
    <location>
        <begin position="119"/>
        <end position="135"/>
    </location>
</feature>
<dbReference type="Proteomes" id="UP000664940">
    <property type="component" value="Unassembled WGS sequence"/>
</dbReference>
<feature type="chain" id="PRO_5032624316" evidence="2">
    <location>
        <begin position="20"/>
        <end position="169"/>
    </location>
</feature>
<name>A0A834DRZ3_9CHIR</name>
<sequence length="169" mass="18578">MKLLFPIFASLMLQYQVNTELFGWKRCLTGFGRCKDHCSVDEREMQKCKKKKCCVGLKTVRLINTYLQNELLQALKEDIPRPINITKLSSPAIQTKYRSLSLSPQVKSPVAKRHLNTISMSSASPGNSASTSTNPVASGEITRPATPTKGNTRKSQGSATDSPQPSPPP</sequence>
<evidence type="ECO:0000313" key="4">
    <source>
        <dbReference type="Proteomes" id="UP000664940"/>
    </source>
</evidence>
<evidence type="ECO:0000313" key="3">
    <source>
        <dbReference type="EMBL" id="KAF6087787.1"/>
    </source>
</evidence>
<gene>
    <name evidence="3" type="ORF">HJG60_003751</name>
</gene>
<keyword evidence="2" id="KW-0732">Signal</keyword>
<reference evidence="3 4" key="1">
    <citation type="journal article" date="2020" name="Nature">
        <title>Six reference-quality genomes reveal evolution of bat adaptations.</title>
        <authorList>
            <person name="Jebb D."/>
            <person name="Huang Z."/>
            <person name="Pippel M."/>
            <person name="Hughes G.M."/>
            <person name="Lavrichenko K."/>
            <person name="Devanna P."/>
            <person name="Winkler S."/>
            <person name="Jermiin L.S."/>
            <person name="Skirmuntt E.C."/>
            <person name="Katzourakis A."/>
            <person name="Burkitt-Gray L."/>
            <person name="Ray D.A."/>
            <person name="Sullivan K.A.M."/>
            <person name="Roscito J.G."/>
            <person name="Kirilenko B.M."/>
            <person name="Davalos L.M."/>
            <person name="Corthals A.P."/>
            <person name="Power M.L."/>
            <person name="Jones G."/>
            <person name="Ransome R.D."/>
            <person name="Dechmann D.K.N."/>
            <person name="Locatelli A.G."/>
            <person name="Puechmaille S.J."/>
            <person name="Fedrigo O."/>
            <person name="Jarvis E.D."/>
            <person name="Hiller M."/>
            <person name="Vernes S.C."/>
            <person name="Myers E.W."/>
            <person name="Teeling E.C."/>
        </authorList>
    </citation>
    <scope>NUCLEOTIDE SEQUENCE [LARGE SCALE GENOMIC DNA]</scope>
    <source>
        <strain evidence="3">Bat1K_MPI-CBG_1</strain>
    </source>
</reference>
<proteinExistence type="predicted"/>
<evidence type="ECO:0000256" key="2">
    <source>
        <dbReference type="SAM" id="SignalP"/>
    </source>
</evidence>
<feature type="signal peptide" evidence="2">
    <location>
        <begin position="1"/>
        <end position="19"/>
    </location>
</feature>
<comment type="caution">
    <text evidence="3">The sequence shown here is derived from an EMBL/GenBank/DDBJ whole genome shotgun (WGS) entry which is preliminary data.</text>
</comment>
<protein>
    <submittedName>
        <fullName evidence="3">Defensin beta 129</fullName>
    </submittedName>
</protein>
<accession>A0A834DRZ3</accession>
<feature type="compositionally biased region" description="Polar residues" evidence="1">
    <location>
        <begin position="148"/>
        <end position="163"/>
    </location>
</feature>
<evidence type="ECO:0000256" key="1">
    <source>
        <dbReference type="SAM" id="MobiDB-lite"/>
    </source>
</evidence>
<dbReference type="EMBL" id="JABVXQ010000010">
    <property type="protein sequence ID" value="KAF6087787.1"/>
    <property type="molecule type" value="Genomic_DNA"/>
</dbReference>